<dbReference type="InterPro" id="IPR000209">
    <property type="entry name" value="Peptidase_S8/S53_dom"/>
</dbReference>
<dbReference type="OrthoDB" id="891290at2759"/>
<keyword evidence="10" id="KW-1185">Reference proteome</keyword>
<dbReference type="AlphaFoldDB" id="A0A2G9H4P4"/>
<dbReference type="STRING" id="429701.A0A2G9H4P4"/>
<dbReference type="PROSITE" id="PS00138">
    <property type="entry name" value="SUBTILASE_SER"/>
    <property type="match status" value="1"/>
</dbReference>
<feature type="domain" description="Subtilisin-like protease fibronectin type-III" evidence="8">
    <location>
        <begin position="414"/>
        <end position="509"/>
    </location>
</feature>
<feature type="domain" description="Peptidase S8/S53" evidence="7">
    <location>
        <begin position="8"/>
        <end position="332"/>
    </location>
</feature>
<dbReference type="InterPro" id="IPR023828">
    <property type="entry name" value="Peptidase_S8_Ser-AS"/>
</dbReference>
<evidence type="ECO:0000256" key="1">
    <source>
        <dbReference type="ARBA" id="ARBA00011073"/>
    </source>
</evidence>
<dbReference type="InterPro" id="IPR045051">
    <property type="entry name" value="SBT"/>
</dbReference>
<dbReference type="CDD" id="cd02120">
    <property type="entry name" value="PA_subtilisin_like"/>
    <property type="match status" value="1"/>
</dbReference>
<reference evidence="10" key="1">
    <citation type="journal article" date="2018" name="Gigascience">
        <title>Genome assembly of the Pink Ipe (Handroanthus impetiginosus, Bignoniaceae), a highly valued, ecologically keystone Neotropical timber forest tree.</title>
        <authorList>
            <person name="Silva-Junior O.B."/>
            <person name="Grattapaglia D."/>
            <person name="Novaes E."/>
            <person name="Collevatti R.G."/>
        </authorList>
    </citation>
    <scope>NUCLEOTIDE SEQUENCE [LARGE SCALE GENOMIC DNA]</scope>
    <source>
        <strain evidence="10">cv. UFG-1</strain>
    </source>
</reference>
<evidence type="ECO:0000256" key="5">
    <source>
        <dbReference type="ARBA" id="ARBA00022825"/>
    </source>
</evidence>
<dbReference type="Pfam" id="PF00082">
    <property type="entry name" value="Peptidase_S8"/>
    <property type="match status" value="1"/>
</dbReference>
<comment type="caution">
    <text evidence="9">The sequence shown here is derived from an EMBL/GenBank/DDBJ whole genome shotgun (WGS) entry which is preliminary data.</text>
</comment>
<evidence type="ECO:0000256" key="3">
    <source>
        <dbReference type="ARBA" id="ARBA00022729"/>
    </source>
</evidence>
<dbReference type="SUPFAM" id="SSF52743">
    <property type="entry name" value="Subtilisin-like"/>
    <property type="match status" value="1"/>
</dbReference>
<comment type="caution">
    <text evidence="6">Lacks conserved residue(s) required for the propagation of feature annotation.</text>
</comment>
<dbReference type="EC" id="3.4.14.10" evidence="9"/>
<dbReference type="GO" id="GO:0006508">
    <property type="term" value="P:proteolysis"/>
    <property type="evidence" value="ECO:0007669"/>
    <property type="project" value="UniProtKB-KW"/>
</dbReference>
<dbReference type="PROSITE" id="PS51892">
    <property type="entry name" value="SUBTILASE"/>
    <property type="match status" value="1"/>
</dbReference>
<comment type="similarity">
    <text evidence="1 6">Belongs to the peptidase S8 family.</text>
</comment>
<dbReference type="GO" id="GO:0008240">
    <property type="term" value="F:tripeptidyl-peptidase activity"/>
    <property type="evidence" value="ECO:0007669"/>
    <property type="project" value="UniProtKB-EC"/>
</dbReference>
<evidence type="ECO:0000313" key="9">
    <source>
        <dbReference type="EMBL" id="PIN12485.1"/>
    </source>
</evidence>
<name>A0A2G9H4P4_9LAMI</name>
<sequence>MYRVCGYGCYGSAIMKAFDDAIADGVDVLSISLGSNDPRIDFSTDPIAIGAFHAMENGIVVACSAGNSGPNPASVENAAPWILTVAATTIDRDFESDVVLGGNKVIKGGGINFSNLKKSPVYPLIDGLSAKSNSSRADEDFARFCDPDSLDPDKVKGKILLCERGSMEMFEQLRDQSGAIGMITISDFERQAVSTYKDYPISAVTEEDGAQILSYIKSDSKPVATILSTKVIPNYKPAPVVGIFSSKGPIPGIRNLIKPDIAAPGVNILAAWVEINNEFTIPGKDPSPFVLISGTSMSCPHVSGLAATIKSQHPTWSPAAIRSAIMTTAIQTDNLYSPITNFTGLRATPYDIGAGEISLSSPLEPGLVYETEKMDYIQFLCSAGYNTTTIKMIASNVPENFSCPIDSSFDSISNMNYASIAVSLKENEIKTVSRIVTNVGEDESIYAAIVEAPSGVDVRVVPDTLQFTKDVKKLEFQVVFEMTEGSQEDLFGSITWFNEKYKVRSPIAVSNAGQESR</sequence>
<protein>
    <submittedName>
        <fullName evidence="9">Tripeptidyl-peptidase II</fullName>
        <ecNumber evidence="9">3.4.14.10</ecNumber>
    </submittedName>
</protein>
<proteinExistence type="inferred from homology"/>
<evidence type="ECO:0000259" key="7">
    <source>
        <dbReference type="Pfam" id="PF00082"/>
    </source>
</evidence>
<evidence type="ECO:0000256" key="2">
    <source>
        <dbReference type="ARBA" id="ARBA00022670"/>
    </source>
</evidence>
<keyword evidence="2" id="KW-0645">Protease</keyword>
<dbReference type="InterPro" id="IPR036852">
    <property type="entry name" value="Peptidase_S8/S53_dom_sf"/>
</dbReference>
<evidence type="ECO:0000259" key="8">
    <source>
        <dbReference type="Pfam" id="PF17766"/>
    </source>
</evidence>
<dbReference type="Pfam" id="PF17766">
    <property type="entry name" value="fn3_6"/>
    <property type="match status" value="1"/>
</dbReference>
<keyword evidence="4 9" id="KW-0378">Hydrolase</keyword>
<evidence type="ECO:0000256" key="4">
    <source>
        <dbReference type="ARBA" id="ARBA00022801"/>
    </source>
</evidence>
<keyword evidence="3" id="KW-0732">Signal</keyword>
<dbReference type="Gene3D" id="3.40.50.200">
    <property type="entry name" value="Peptidase S8/S53 domain"/>
    <property type="match status" value="1"/>
</dbReference>
<dbReference type="InterPro" id="IPR041469">
    <property type="entry name" value="Subtilisin-like_FN3"/>
</dbReference>
<accession>A0A2G9H4P4</accession>
<dbReference type="EMBL" id="NKXS01002684">
    <property type="protein sequence ID" value="PIN12485.1"/>
    <property type="molecule type" value="Genomic_DNA"/>
</dbReference>
<dbReference type="PANTHER" id="PTHR10795">
    <property type="entry name" value="PROPROTEIN CONVERTASE SUBTILISIN/KEXIN"/>
    <property type="match status" value="1"/>
</dbReference>
<gene>
    <name evidence="9" type="ORF">CDL12_14911</name>
</gene>
<dbReference type="Proteomes" id="UP000231279">
    <property type="component" value="Unassembled WGS sequence"/>
</dbReference>
<evidence type="ECO:0000313" key="10">
    <source>
        <dbReference type="Proteomes" id="UP000231279"/>
    </source>
</evidence>
<evidence type="ECO:0000256" key="6">
    <source>
        <dbReference type="PROSITE-ProRule" id="PRU01240"/>
    </source>
</evidence>
<dbReference type="Gene3D" id="3.50.30.30">
    <property type="match status" value="1"/>
</dbReference>
<organism evidence="9 10">
    <name type="scientific">Handroanthus impetiginosus</name>
    <dbReference type="NCBI Taxonomy" id="429701"/>
    <lineage>
        <taxon>Eukaryota</taxon>
        <taxon>Viridiplantae</taxon>
        <taxon>Streptophyta</taxon>
        <taxon>Embryophyta</taxon>
        <taxon>Tracheophyta</taxon>
        <taxon>Spermatophyta</taxon>
        <taxon>Magnoliopsida</taxon>
        <taxon>eudicotyledons</taxon>
        <taxon>Gunneridae</taxon>
        <taxon>Pentapetalae</taxon>
        <taxon>asterids</taxon>
        <taxon>lamiids</taxon>
        <taxon>Lamiales</taxon>
        <taxon>Bignoniaceae</taxon>
        <taxon>Crescentiina</taxon>
        <taxon>Tabebuia alliance</taxon>
        <taxon>Handroanthus</taxon>
    </lineage>
</organism>
<keyword evidence="5" id="KW-0720">Serine protease</keyword>
<dbReference type="Gene3D" id="2.60.40.2310">
    <property type="match status" value="1"/>
</dbReference>
<dbReference type="GO" id="GO:0004252">
    <property type="term" value="F:serine-type endopeptidase activity"/>
    <property type="evidence" value="ECO:0007669"/>
    <property type="project" value="InterPro"/>
</dbReference>